<reference evidence="2" key="1">
    <citation type="submission" date="2015-07" db="EMBL/GenBank/DDBJ databases">
        <title>MeaNS - Measles Nucleotide Surveillance Program.</title>
        <authorList>
            <person name="Tran T."/>
            <person name="Druce J."/>
        </authorList>
    </citation>
    <scope>NUCLEOTIDE SEQUENCE</scope>
    <source>
        <strain evidence="2">UCB-OBI-ISO-001</strain>
        <tissue evidence="2">Gonad</tissue>
    </source>
</reference>
<feature type="compositionally biased region" description="Low complexity" evidence="1">
    <location>
        <begin position="970"/>
        <end position="1014"/>
    </location>
</feature>
<feature type="compositionally biased region" description="Low complexity" evidence="1">
    <location>
        <begin position="1055"/>
        <end position="1102"/>
    </location>
</feature>
<name>A0A0L8H8U3_OCTBM</name>
<gene>
    <name evidence="2" type="ORF">OCBIM_22019926mg</name>
</gene>
<feature type="compositionally biased region" description="Polar residues" evidence="1">
    <location>
        <begin position="948"/>
        <end position="961"/>
    </location>
</feature>
<feature type="region of interest" description="Disordered" evidence="1">
    <location>
        <begin position="1168"/>
        <end position="1223"/>
    </location>
</feature>
<sequence length="1223" mass="129673">MPIQIKAEPRDESDSSAVVACSNTPSGDSSSNNNSNNNNNNNNNASSSSSSGGGSSGGSVSSLSTQLQQPSQNANSRLAAPVNHQRSSSNVLSSRSPSNTSSYANPAAAVAASHTQSLASTKSSDKLSEEAMEALEKRIDISSIKGVFGWTTIDGINIPFIFREDKKFVSVRIVEVKLFSRYPNSFPDELGKRDPLTSYFITEHEAKLLNEINTVHCSYEYGKQLFTTQDLIVNMAEFEQFHDIVKKSFPTEDQQEDTRAHDMSLPRKSDRPQFMDYCGWLQINNTITPYVERSNGGKYVPLSVIRYAAGLLADNQITGEPPTKIECDMLNETCKVAGFNFSFCKSTKLVSLNTIKTYHNPLIIDLPQDKPLTHARYIDFSGNPTKNSNFSSPPPPHLSAFPSHISVSSALSSTQAMHPFNTALPPYPRNPSPRGNPTRSPMTNNLINPNIVIPSGLNPNFLNFAKQQLPLKVPSSNEQQSLQQQQQRANFSTSNSLLGNSRLQSEQANPNQHGLPNPSQLPTSKQHNPLHVLKSFLTKGHVVTQSLPSIVSQATGGQSVIHQRSAHQTSQNILVSQLPRLPSPSISNPANMYASSGPILSALSQHQSQAWNAVVSSLPGNYANIARYTQANSSVRMPVSSASYPHPISNIPVTTAPSLPQGHHPPSIYEQLLSIPDTQSTAVAGLWTRPNEASSASQAVAAHSTVPSPNMVVSSSVNKSHSRTLASNIQNIASAAAASGSGSSNHNSISANSMVLHASSVQPINLTSSSPVPTTNKVSQQPSSSQQPQQQQSSSQQASAAEQISYSLSSTPTATGSVQGDSQPQQPVSKPMDSALVQHISSIFLRGKSISCINSPNRSGSYALVEAVCKLYYPQCSMNEFLFALENVLKVPLTTCTDEEEKAFIQYYSLPVSVLKCNKIIKLGTLESHFPQLTYMFCKGQDTASVSSNSASDTVQQTPTVDTEKVQSDSLNSLPSNPNSLTTTTTTTTATSSTPLSAASGTTTSSPSSSTPLPVIAENDGDDVVLDCSTKSSVVVITATDGSPVPGSSNGPKDSTLSTSPKTSSYSQSSVVSSTSPSTAAASSTAALSPSSSSSTAAAASPPRAPPTLTPTLVTTAATVTNSSAVASDRAKSGNLVNNSGDSSYVTAVPLISLADVQKLSEPQLNSILSHPSLKRPGNPLASGPTKSPCRSLEETVQRLHQTQSSPLANTASVQICQTDSGK</sequence>
<dbReference type="EMBL" id="KQ418836">
    <property type="protein sequence ID" value="KOF85696.1"/>
    <property type="molecule type" value="Genomic_DNA"/>
</dbReference>
<dbReference type="KEGG" id="obi:106872104"/>
<feature type="region of interest" description="Disordered" evidence="1">
    <location>
        <begin position="1039"/>
        <end position="1110"/>
    </location>
</feature>
<feature type="region of interest" description="Disordered" evidence="1">
    <location>
        <begin position="418"/>
        <end position="447"/>
    </location>
</feature>
<feature type="region of interest" description="Disordered" evidence="1">
    <location>
        <begin position="1123"/>
        <end position="1142"/>
    </location>
</feature>
<organism evidence="2">
    <name type="scientific">Octopus bimaculoides</name>
    <name type="common">California two-spotted octopus</name>
    <dbReference type="NCBI Taxonomy" id="37653"/>
    <lineage>
        <taxon>Eukaryota</taxon>
        <taxon>Metazoa</taxon>
        <taxon>Spiralia</taxon>
        <taxon>Lophotrochozoa</taxon>
        <taxon>Mollusca</taxon>
        <taxon>Cephalopoda</taxon>
        <taxon>Coleoidea</taxon>
        <taxon>Octopodiformes</taxon>
        <taxon>Octopoda</taxon>
        <taxon>Incirrata</taxon>
        <taxon>Octopodidae</taxon>
        <taxon>Octopus</taxon>
    </lineage>
</organism>
<feature type="region of interest" description="Disordered" evidence="1">
    <location>
        <begin position="764"/>
        <end position="832"/>
    </location>
</feature>
<evidence type="ECO:0000256" key="1">
    <source>
        <dbReference type="SAM" id="MobiDB-lite"/>
    </source>
</evidence>
<feature type="compositionally biased region" description="Polar residues" evidence="1">
    <location>
        <begin position="433"/>
        <end position="447"/>
    </location>
</feature>
<accession>A0A0L8H8U3</accession>
<feature type="compositionally biased region" description="Low complexity" evidence="1">
    <location>
        <begin position="87"/>
        <end position="108"/>
    </location>
</feature>
<feature type="compositionally biased region" description="Polar residues" evidence="1">
    <location>
        <begin position="1199"/>
        <end position="1223"/>
    </location>
</feature>
<evidence type="ECO:0000313" key="2">
    <source>
        <dbReference type="EMBL" id="KOF85696.1"/>
    </source>
</evidence>
<proteinExistence type="predicted"/>
<dbReference type="OrthoDB" id="6497308at2759"/>
<feature type="compositionally biased region" description="Polar residues" evidence="1">
    <location>
        <begin position="65"/>
        <end position="76"/>
    </location>
</feature>
<feature type="compositionally biased region" description="Low complexity" evidence="1">
    <location>
        <begin position="22"/>
        <end position="50"/>
    </location>
</feature>
<feature type="compositionally biased region" description="Low complexity" evidence="1">
    <location>
        <begin position="779"/>
        <end position="801"/>
    </location>
</feature>
<feature type="region of interest" description="Disordered" evidence="1">
    <location>
        <begin position="948"/>
        <end position="1018"/>
    </location>
</feature>
<feature type="compositionally biased region" description="Polar residues" evidence="1">
    <location>
        <begin position="764"/>
        <end position="778"/>
    </location>
</feature>
<feature type="region of interest" description="Disordered" evidence="1">
    <location>
        <begin position="1"/>
        <end position="108"/>
    </location>
</feature>
<feature type="region of interest" description="Disordered" evidence="1">
    <location>
        <begin position="503"/>
        <end position="526"/>
    </location>
</feature>
<dbReference type="AlphaFoldDB" id="A0A0L8H8U3"/>
<feature type="region of interest" description="Disordered" evidence="1">
    <location>
        <begin position="698"/>
        <end position="719"/>
    </location>
</feature>
<protein>
    <submittedName>
        <fullName evidence="2">Uncharacterized protein</fullName>
    </submittedName>
</protein>
<feature type="compositionally biased region" description="Polar residues" evidence="1">
    <location>
        <begin position="802"/>
        <end position="828"/>
    </location>
</feature>